<reference evidence="3" key="1">
    <citation type="submission" date="2016-06" db="EMBL/GenBank/DDBJ databases">
        <title>Parallel loss of symbiosis genes in relatives of nitrogen-fixing non-legume Parasponia.</title>
        <authorList>
            <person name="Van Velzen R."/>
            <person name="Holmer R."/>
            <person name="Bu F."/>
            <person name="Rutten L."/>
            <person name="Van Zeijl A."/>
            <person name="Liu W."/>
            <person name="Santuari L."/>
            <person name="Cao Q."/>
            <person name="Sharma T."/>
            <person name="Shen D."/>
            <person name="Roswanjaya Y."/>
            <person name="Wardhani T."/>
            <person name="Kalhor M.S."/>
            <person name="Jansen J."/>
            <person name="Van den Hoogen J."/>
            <person name="Gungor B."/>
            <person name="Hartog M."/>
            <person name="Hontelez J."/>
            <person name="Verver J."/>
            <person name="Yang W.-C."/>
            <person name="Schijlen E."/>
            <person name="Repin R."/>
            <person name="Schilthuizen M."/>
            <person name="Schranz E."/>
            <person name="Heidstra R."/>
            <person name="Miyata K."/>
            <person name="Fedorova E."/>
            <person name="Kohlen W."/>
            <person name="Bisseling T."/>
            <person name="Smit S."/>
            <person name="Geurts R."/>
        </authorList>
    </citation>
    <scope>NUCLEOTIDE SEQUENCE [LARGE SCALE GENOMIC DNA]</scope>
    <source>
        <strain evidence="3">cv. RG33-2</strain>
    </source>
</reference>
<dbReference type="AlphaFoldDB" id="A0A2P5F722"/>
<feature type="region of interest" description="Disordered" evidence="1">
    <location>
        <begin position="34"/>
        <end position="62"/>
    </location>
</feature>
<dbReference type="EMBL" id="JXTC01000057">
    <property type="protein sequence ID" value="PON93556.1"/>
    <property type="molecule type" value="Genomic_DNA"/>
</dbReference>
<sequence length="62" mass="7174">RDNISTNDIQSHPELIQNKLCPDENLSLCVRITQQTRPKRQETQNPDGNFESKHSDSAKIFH</sequence>
<keyword evidence="3" id="KW-1185">Reference proteome</keyword>
<feature type="compositionally biased region" description="Basic and acidic residues" evidence="1">
    <location>
        <begin position="50"/>
        <end position="62"/>
    </location>
</feature>
<evidence type="ECO:0000256" key="1">
    <source>
        <dbReference type="SAM" id="MobiDB-lite"/>
    </source>
</evidence>
<feature type="non-terminal residue" evidence="2">
    <location>
        <position position="1"/>
    </location>
</feature>
<gene>
    <name evidence="2" type="ORF">TorRG33x02_105400</name>
</gene>
<comment type="caution">
    <text evidence="2">The sequence shown here is derived from an EMBL/GenBank/DDBJ whole genome shotgun (WGS) entry which is preliminary data.</text>
</comment>
<organism evidence="2 3">
    <name type="scientific">Trema orientale</name>
    <name type="common">Charcoal tree</name>
    <name type="synonym">Celtis orientalis</name>
    <dbReference type="NCBI Taxonomy" id="63057"/>
    <lineage>
        <taxon>Eukaryota</taxon>
        <taxon>Viridiplantae</taxon>
        <taxon>Streptophyta</taxon>
        <taxon>Embryophyta</taxon>
        <taxon>Tracheophyta</taxon>
        <taxon>Spermatophyta</taxon>
        <taxon>Magnoliopsida</taxon>
        <taxon>eudicotyledons</taxon>
        <taxon>Gunneridae</taxon>
        <taxon>Pentapetalae</taxon>
        <taxon>rosids</taxon>
        <taxon>fabids</taxon>
        <taxon>Rosales</taxon>
        <taxon>Cannabaceae</taxon>
        <taxon>Trema</taxon>
    </lineage>
</organism>
<evidence type="ECO:0000313" key="3">
    <source>
        <dbReference type="Proteomes" id="UP000237000"/>
    </source>
</evidence>
<protein>
    <submittedName>
        <fullName evidence="2">Uncharacterized protein</fullName>
    </submittedName>
</protein>
<dbReference type="InParanoid" id="A0A2P5F722"/>
<proteinExistence type="predicted"/>
<dbReference type="Proteomes" id="UP000237000">
    <property type="component" value="Unassembled WGS sequence"/>
</dbReference>
<evidence type="ECO:0000313" key="2">
    <source>
        <dbReference type="EMBL" id="PON93556.1"/>
    </source>
</evidence>
<accession>A0A2P5F722</accession>
<name>A0A2P5F722_TREOI</name>